<dbReference type="EMBL" id="PGFJ01000002">
    <property type="protein sequence ID" value="PJJ80286.1"/>
    <property type="molecule type" value="Genomic_DNA"/>
</dbReference>
<dbReference type="AlphaFoldDB" id="A0A2H9VPN6"/>
<gene>
    <name evidence="1" type="ORF">CLV57_3436</name>
</gene>
<dbReference type="Pfam" id="PF15428">
    <property type="entry name" value="Imm26"/>
    <property type="match status" value="1"/>
</dbReference>
<evidence type="ECO:0000313" key="1">
    <source>
        <dbReference type="EMBL" id="PJJ80286.1"/>
    </source>
</evidence>
<dbReference type="Proteomes" id="UP000242687">
    <property type="component" value="Unassembled WGS sequence"/>
</dbReference>
<comment type="caution">
    <text evidence="1">The sequence shown here is derived from an EMBL/GenBank/DDBJ whole genome shotgun (WGS) entry which is preliminary data.</text>
</comment>
<dbReference type="OrthoDB" id="3523981at2"/>
<reference evidence="1 2" key="1">
    <citation type="submission" date="2017-11" db="EMBL/GenBank/DDBJ databases">
        <title>Genomic Encyclopedia of Archaeal and Bacterial Type Strains, Phase II (KMG-II): From Individual Species to Whole Genera.</title>
        <authorList>
            <person name="Goeker M."/>
        </authorList>
    </citation>
    <scope>NUCLEOTIDE SEQUENCE [LARGE SCALE GENOMIC DNA]</scope>
    <source>
        <strain evidence="1 2">DSM 28175</strain>
    </source>
</reference>
<protein>
    <submittedName>
        <fullName evidence="1">Immunity protein 26 of polymorphic toxin system</fullName>
    </submittedName>
</protein>
<evidence type="ECO:0000313" key="2">
    <source>
        <dbReference type="Proteomes" id="UP000242687"/>
    </source>
</evidence>
<keyword evidence="2" id="KW-1185">Reference proteome</keyword>
<name>A0A2H9VPN6_9SPHI</name>
<dbReference type="RefSeq" id="WP_100342574.1">
    <property type="nucleotide sequence ID" value="NZ_PGFJ01000002.1"/>
</dbReference>
<proteinExistence type="predicted"/>
<accession>A0A2H9VPN6</accession>
<sequence>MKKKQKEIPGGIVKIQFDTLFHTYGRILNYGDVALYDKKADKDINDLEEIIRSPIIYKMIVNIGAIERGRWPIIGIIPLEKELQNSKYYLEEIGHPDLCKIKTNGNTIYNRPKEEAAGLEVGAIWDALHVEEFLRDHYAGRENISLKQIDVFGNYKFNTKSY</sequence>
<organism evidence="1 2">
    <name type="scientific">Mucilaginibacter auburnensis</name>
    <dbReference type="NCBI Taxonomy" id="1457233"/>
    <lineage>
        <taxon>Bacteria</taxon>
        <taxon>Pseudomonadati</taxon>
        <taxon>Bacteroidota</taxon>
        <taxon>Sphingobacteriia</taxon>
        <taxon>Sphingobacteriales</taxon>
        <taxon>Sphingobacteriaceae</taxon>
        <taxon>Mucilaginibacter</taxon>
    </lineage>
</organism>
<dbReference type="InterPro" id="IPR029278">
    <property type="entry name" value="Imm26"/>
</dbReference>